<keyword evidence="2" id="KW-0540">Nuclease</keyword>
<dbReference type="CDD" id="cd00085">
    <property type="entry name" value="HNHc"/>
    <property type="match status" value="1"/>
</dbReference>
<evidence type="ECO:0000313" key="3">
    <source>
        <dbReference type="EMBL" id="KAB7235850.1"/>
    </source>
</evidence>
<sequence>MATRGLKRQRGTIPRRVREEVIETWGNDCWLELPVCTHHGEEDDHIIPFKAGGRGTVANIRRACKACNISRSNRVLSGYGATIHAVIGPPCAGKSSYVAQHAASDALVLDFDQLASALTLGGDVKAKPTAPLIQAGQGAWQGAYNKLVRMNAPVDVWLIKSIPASHAHPRLLEEWLALDYDIHVVDPGAAVVFDRLETQQRNEGARQTARQWYSLHLSQQLVDVRQAARRAKLVALGLRSGSTSVASRPEW</sequence>
<reference evidence="5" key="2">
    <citation type="submission" date="2023-10" db="EMBL/GenBank/DDBJ databases">
        <title>Rapid discrimination of Bifidobacterium longum Subspecies based on MALDI-TOF MS and Machine Learning.</title>
        <authorList>
            <person name="Chen J."/>
        </authorList>
    </citation>
    <scope>NUCLEOTIDE SEQUENCE</scope>
    <source>
        <strain evidence="5">YGMCC0039</strain>
    </source>
</reference>
<dbReference type="GO" id="GO:0008270">
    <property type="term" value="F:zinc ion binding"/>
    <property type="evidence" value="ECO:0007669"/>
    <property type="project" value="InterPro"/>
</dbReference>
<gene>
    <name evidence="4" type="ORF">GBB65_04630</name>
    <name evidence="3" type="ORF">GBC43_05980</name>
    <name evidence="2" type="ORF">GBI87_04950</name>
    <name evidence="5" type="ORF">RS890_07885</name>
</gene>
<reference evidence="6 7" key="1">
    <citation type="journal article" date="2019" name="Nat. Med.">
        <title>A library of human gut bacterial isolates paired with longitudinal multiomics data enables mechanistic microbiome research.</title>
        <authorList>
            <person name="Poyet M."/>
            <person name="Groussin M."/>
            <person name="Gibbons S.M."/>
            <person name="Avila-Pacheco J."/>
            <person name="Jiang X."/>
            <person name="Kearney S.M."/>
            <person name="Perrotta A.R."/>
            <person name="Berdy B."/>
            <person name="Zhao S."/>
            <person name="Lieberman T.D."/>
            <person name="Swanson P.K."/>
            <person name="Smith M."/>
            <person name="Roesemann S."/>
            <person name="Alexander J.E."/>
            <person name="Rich S.A."/>
            <person name="Livny J."/>
            <person name="Vlamakis H."/>
            <person name="Clish C."/>
            <person name="Bullock K."/>
            <person name="Deik A."/>
            <person name="Scott J."/>
            <person name="Pierce K.A."/>
            <person name="Xavier R.J."/>
            <person name="Alm E.J."/>
        </authorList>
    </citation>
    <scope>NUCLEOTIDE SEQUENCE [LARGE SCALE GENOMIC DNA]</scope>
    <source>
        <strain evidence="3 7">BIOML-A118</strain>
        <strain evidence="2 8">BIOML-A210</strain>
        <strain evidence="4 6">BIOML-A75</strain>
    </source>
</reference>
<keyword evidence="5" id="KW-0378">Hydrolase</keyword>
<dbReference type="RefSeq" id="WP_101026669.1">
    <property type="nucleotide sequence ID" value="NZ_CACRSV010000007.1"/>
</dbReference>
<dbReference type="InterPro" id="IPR002711">
    <property type="entry name" value="HNH"/>
</dbReference>
<dbReference type="Proteomes" id="UP000467387">
    <property type="component" value="Unassembled WGS sequence"/>
</dbReference>
<accession>A0A6A2SXM6</accession>
<evidence type="ECO:0000313" key="6">
    <source>
        <dbReference type="Proteomes" id="UP000451234"/>
    </source>
</evidence>
<dbReference type="EMBL" id="WDRV01000004">
    <property type="protein sequence ID" value="KAB7323153.1"/>
    <property type="molecule type" value="Genomic_DNA"/>
</dbReference>
<evidence type="ECO:0000313" key="2">
    <source>
        <dbReference type="EMBL" id="KAB7057135.1"/>
    </source>
</evidence>
<evidence type="ECO:0000313" key="7">
    <source>
        <dbReference type="Proteomes" id="UP000460333"/>
    </source>
</evidence>
<dbReference type="Gene3D" id="1.10.30.50">
    <property type="match status" value="1"/>
</dbReference>
<dbReference type="Proteomes" id="UP001277803">
    <property type="component" value="Unassembled WGS sequence"/>
</dbReference>
<proteinExistence type="predicted"/>
<dbReference type="GO" id="GO:0003676">
    <property type="term" value="F:nucleic acid binding"/>
    <property type="evidence" value="ECO:0007669"/>
    <property type="project" value="InterPro"/>
</dbReference>
<evidence type="ECO:0000313" key="8">
    <source>
        <dbReference type="Proteomes" id="UP000467387"/>
    </source>
</evidence>
<organism evidence="2 8">
    <name type="scientific">Bifidobacterium longum</name>
    <dbReference type="NCBI Taxonomy" id="216816"/>
    <lineage>
        <taxon>Bacteria</taxon>
        <taxon>Bacillati</taxon>
        <taxon>Actinomycetota</taxon>
        <taxon>Actinomycetes</taxon>
        <taxon>Bifidobacteriales</taxon>
        <taxon>Bifidobacteriaceae</taxon>
        <taxon>Bifidobacterium</taxon>
    </lineage>
</organism>
<dbReference type="EC" id="3.1.-.-" evidence="5"/>
<keyword evidence="2" id="KW-0255">Endonuclease</keyword>
<dbReference type="AlphaFoldDB" id="A0A6A2SXM6"/>
<dbReference type="EMBL" id="JAWLRA010000033">
    <property type="protein sequence ID" value="MDW3126996.1"/>
    <property type="molecule type" value="Genomic_DNA"/>
</dbReference>
<evidence type="ECO:0000313" key="4">
    <source>
        <dbReference type="EMBL" id="KAB7323153.1"/>
    </source>
</evidence>
<dbReference type="InterPro" id="IPR003615">
    <property type="entry name" value="HNH_nuc"/>
</dbReference>
<protein>
    <submittedName>
        <fullName evidence="2 5">HNH endonuclease</fullName>
        <ecNumber evidence="5">3.1.-.-</ecNumber>
    </submittedName>
</protein>
<dbReference type="EMBL" id="WDWU01000006">
    <property type="protein sequence ID" value="KAB7057135.1"/>
    <property type="molecule type" value="Genomic_DNA"/>
</dbReference>
<dbReference type="Proteomes" id="UP000460333">
    <property type="component" value="Unassembled WGS sequence"/>
</dbReference>
<evidence type="ECO:0000313" key="5">
    <source>
        <dbReference type="EMBL" id="MDW3126996.1"/>
    </source>
</evidence>
<dbReference type="EMBL" id="WDTJ01000006">
    <property type="protein sequence ID" value="KAB7235850.1"/>
    <property type="molecule type" value="Genomic_DNA"/>
</dbReference>
<dbReference type="Pfam" id="PF01844">
    <property type="entry name" value="HNH"/>
    <property type="match status" value="1"/>
</dbReference>
<name>A0A6A2SXM6_BIFLN</name>
<evidence type="ECO:0000259" key="1">
    <source>
        <dbReference type="Pfam" id="PF01844"/>
    </source>
</evidence>
<feature type="domain" description="HNH" evidence="1">
    <location>
        <begin position="39"/>
        <end position="74"/>
    </location>
</feature>
<dbReference type="GO" id="GO:0004519">
    <property type="term" value="F:endonuclease activity"/>
    <property type="evidence" value="ECO:0007669"/>
    <property type="project" value="UniProtKB-KW"/>
</dbReference>
<dbReference type="Proteomes" id="UP000451234">
    <property type="component" value="Unassembled WGS sequence"/>
</dbReference>
<dbReference type="GO" id="GO:0016787">
    <property type="term" value="F:hydrolase activity"/>
    <property type="evidence" value="ECO:0007669"/>
    <property type="project" value="UniProtKB-KW"/>
</dbReference>
<comment type="caution">
    <text evidence="2">The sequence shown here is derived from an EMBL/GenBank/DDBJ whole genome shotgun (WGS) entry which is preliminary data.</text>
</comment>